<evidence type="ECO:0000256" key="4">
    <source>
        <dbReference type="ARBA" id="ARBA00006210"/>
    </source>
</evidence>
<evidence type="ECO:0000256" key="13">
    <source>
        <dbReference type="ARBA" id="ARBA00023136"/>
    </source>
</evidence>
<name>A0A7R8ZI37_9CRUS</name>
<dbReference type="EMBL" id="OB660404">
    <property type="protein sequence ID" value="CAD7224590.1"/>
    <property type="molecule type" value="Genomic_DNA"/>
</dbReference>
<evidence type="ECO:0000256" key="6">
    <source>
        <dbReference type="ARBA" id="ARBA00022617"/>
    </source>
</evidence>
<comment type="cofactor">
    <cofactor evidence="1">
        <name>heme b</name>
        <dbReference type="ChEBI" id="CHEBI:60344"/>
    </cofactor>
</comment>
<evidence type="ECO:0000256" key="11">
    <source>
        <dbReference type="ARBA" id="ARBA00023004"/>
    </source>
</evidence>
<dbReference type="PROSITE" id="PS50939">
    <property type="entry name" value="CYTOCHROME_B561"/>
    <property type="match status" value="1"/>
</dbReference>
<keyword evidence="12 17" id="KW-0805">Transcription regulation</keyword>
<keyword evidence="7" id="KW-0812">Transmembrane</keyword>
<keyword evidence="13" id="KW-0472">Membrane</keyword>
<evidence type="ECO:0000256" key="7">
    <source>
        <dbReference type="ARBA" id="ARBA00022692"/>
    </source>
</evidence>
<keyword evidence="5" id="KW-0813">Transport</keyword>
<dbReference type="Gene3D" id="1.20.120.1770">
    <property type="match status" value="1"/>
</dbReference>
<organism evidence="18">
    <name type="scientific">Cyprideis torosa</name>
    <dbReference type="NCBI Taxonomy" id="163714"/>
    <lineage>
        <taxon>Eukaryota</taxon>
        <taxon>Metazoa</taxon>
        <taxon>Ecdysozoa</taxon>
        <taxon>Arthropoda</taxon>
        <taxon>Crustacea</taxon>
        <taxon>Oligostraca</taxon>
        <taxon>Ostracoda</taxon>
        <taxon>Podocopa</taxon>
        <taxon>Podocopida</taxon>
        <taxon>Cytherocopina</taxon>
        <taxon>Cytheroidea</taxon>
        <taxon>Cytherideidae</taxon>
        <taxon>Cyprideis</taxon>
    </lineage>
</organism>
<evidence type="ECO:0000256" key="12">
    <source>
        <dbReference type="ARBA" id="ARBA00023015"/>
    </source>
</evidence>
<dbReference type="GO" id="GO:0003712">
    <property type="term" value="F:transcription coregulator activity"/>
    <property type="evidence" value="ECO:0007669"/>
    <property type="project" value="InterPro"/>
</dbReference>
<comment type="function">
    <text evidence="17">Component of the Mediator complex, a coactivator involved in the regulated transcription of nearly all RNA polymerase II-dependent genes. Mediator functions as a bridge to convey information from gene-specific regulatory proteins to the basal RNA polymerase II transcription machinery. Mediator is recruited to promoters by direct interactions with regulatory proteins and serves as a scaffold for the assembly of a functional preinitiation complex with RNA polymerase II and the general transcription factors.</text>
</comment>
<evidence type="ECO:0000256" key="3">
    <source>
        <dbReference type="ARBA" id="ARBA00004141"/>
    </source>
</evidence>
<reference evidence="18" key="1">
    <citation type="submission" date="2020-11" db="EMBL/GenBank/DDBJ databases">
        <authorList>
            <person name="Tran Van P."/>
        </authorList>
    </citation>
    <scope>NUCLEOTIDE SEQUENCE</scope>
</reference>
<protein>
    <recommendedName>
        <fullName evidence="17">Mediator of RNA polymerase II transcription subunit 1</fullName>
    </recommendedName>
    <alternativeName>
        <fullName evidence="17">Mediator complex subunit 1</fullName>
    </alternativeName>
</protein>
<evidence type="ECO:0000256" key="10">
    <source>
        <dbReference type="ARBA" id="ARBA00022989"/>
    </source>
</evidence>
<keyword evidence="11" id="KW-0408">Iron</keyword>
<dbReference type="PANTHER" id="PTHR10106">
    <property type="entry name" value="CYTOCHROME B561-RELATED"/>
    <property type="match status" value="1"/>
</dbReference>
<keyword evidence="16 17" id="KW-0539">Nucleus</keyword>
<evidence type="ECO:0000256" key="16">
    <source>
        <dbReference type="ARBA" id="ARBA00023242"/>
    </source>
</evidence>
<evidence type="ECO:0000256" key="2">
    <source>
        <dbReference type="ARBA" id="ARBA00004123"/>
    </source>
</evidence>
<dbReference type="Pfam" id="PF03188">
    <property type="entry name" value="Cytochrom_B561"/>
    <property type="match status" value="1"/>
</dbReference>
<keyword evidence="14 17" id="KW-0010">Activator</keyword>
<dbReference type="InterPro" id="IPR019680">
    <property type="entry name" value="Mediator_Med1"/>
</dbReference>
<dbReference type="GO" id="GO:0016020">
    <property type="term" value="C:membrane"/>
    <property type="evidence" value="ECO:0007669"/>
    <property type="project" value="UniProtKB-SubCell"/>
</dbReference>
<keyword evidence="6" id="KW-0349">Heme</keyword>
<feature type="non-terminal residue" evidence="18">
    <location>
        <position position="1"/>
    </location>
</feature>
<comment type="subcellular location">
    <subcellularLocation>
        <location evidence="3">Membrane</location>
        <topology evidence="3">Multi-pass membrane protein</topology>
    </subcellularLocation>
    <subcellularLocation>
        <location evidence="2 17">Nucleus</location>
    </subcellularLocation>
</comment>
<comment type="similarity">
    <text evidence="4 17">Belongs to the Mediator complex subunit 1 family.</text>
</comment>
<dbReference type="SMART" id="SM00665">
    <property type="entry name" value="B561"/>
    <property type="match status" value="1"/>
</dbReference>
<gene>
    <name evidence="18" type="ORF">CTOB1V02_LOCUS2547</name>
</gene>
<dbReference type="PANTHER" id="PTHR10106:SF24">
    <property type="entry name" value="NO EXTENDED MEMORY, ISOFORM A"/>
    <property type="match status" value="1"/>
</dbReference>
<evidence type="ECO:0000256" key="15">
    <source>
        <dbReference type="ARBA" id="ARBA00023163"/>
    </source>
</evidence>
<dbReference type="InterPro" id="IPR043205">
    <property type="entry name" value="CYB561/CYBRD1-like"/>
</dbReference>
<dbReference type="GO" id="GO:0045944">
    <property type="term" value="P:positive regulation of transcription by RNA polymerase II"/>
    <property type="evidence" value="ECO:0007669"/>
    <property type="project" value="UniProtKB-ARBA"/>
</dbReference>
<dbReference type="GO" id="GO:0046872">
    <property type="term" value="F:metal ion binding"/>
    <property type="evidence" value="ECO:0007669"/>
    <property type="project" value="UniProtKB-KW"/>
</dbReference>
<keyword evidence="15 17" id="KW-0804">Transcription</keyword>
<sequence length="475" mass="53114">MDLSTGTYSNSQYGRGSYQYNGRDQYNGQSGVRNFHRHPRPSAGASSAGSISWTSGDYDTYRSLCIVLLWGAFGLILYWAIGIKDGFAWNEDPTLQFNLHPFLMVTGLITFMGHALLTYRACRCCKRVFNKVIHTFFHLCATACAAVGVIAVFGYHDYSSPPIKNLYSLHSWLGLITLGLFSIQFVVGFFSFLVLLICDSRTASFRASLVPLHSTFGLITFMLAIATALTGITEQLVFSLGDKYAGILDNLESEESHEGLVLNVLGLVLASLVIVVPHVIHRDSFRYRHTSTIYMANSRLGNYQNILDINSPYSKEGLILNTLGVTLAALAIMIPFMIRHTGFTTRVGEGDLIDERFSFYGVGLRRWSLRENFMQTVYDKPVMCYEKRGSVNVPERPRSSSKRSLELLRKSLRVTNLLAMIERLSHIAKQCGMEFKRSGTECFISTKVFFLDVQLDDGGSVKSVGIQHHGESEAR</sequence>
<proteinExistence type="inferred from homology"/>
<evidence type="ECO:0000256" key="9">
    <source>
        <dbReference type="ARBA" id="ARBA00022982"/>
    </source>
</evidence>
<dbReference type="OrthoDB" id="907479at2759"/>
<dbReference type="GO" id="GO:0016592">
    <property type="term" value="C:mediator complex"/>
    <property type="evidence" value="ECO:0007669"/>
    <property type="project" value="InterPro"/>
</dbReference>
<keyword evidence="9" id="KW-0249">Electron transport</keyword>
<dbReference type="AlphaFoldDB" id="A0A7R8ZI37"/>
<evidence type="ECO:0000313" key="18">
    <source>
        <dbReference type="EMBL" id="CAD7224590.1"/>
    </source>
</evidence>
<evidence type="ECO:0000256" key="8">
    <source>
        <dbReference type="ARBA" id="ARBA00022723"/>
    </source>
</evidence>
<keyword evidence="8" id="KW-0479">Metal-binding</keyword>
<dbReference type="Pfam" id="PF10744">
    <property type="entry name" value="Med1"/>
    <property type="match status" value="1"/>
</dbReference>
<evidence type="ECO:0000256" key="14">
    <source>
        <dbReference type="ARBA" id="ARBA00023159"/>
    </source>
</evidence>
<accession>A0A7R8ZI37</accession>
<evidence type="ECO:0000256" key="5">
    <source>
        <dbReference type="ARBA" id="ARBA00022448"/>
    </source>
</evidence>
<dbReference type="FunFam" id="1.20.120.1770:FF:000001">
    <property type="entry name" value="Cytochrome b reductase 1"/>
    <property type="match status" value="1"/>
</dbReference>
<evidence type="ECO:0000256" key="1">
    <source>
        <dbReference type="ARBA" id="ARBA00001970"/>
    </source>
</evidence>
<evidence type="ECO:0000256" key="17">
    <source>
        <dbReference type="RuleBase" id="RU364059"/>
    </source>
</evidence>
<keyword evidence="10" id="KW-1133">Transmembrane helix</keyword>
<dbReference type="InterPro" id="IPR006593">
    <property type="entry name" value="Cyt_b561/ferric_Rdtase_TM"/>
</dbReference>
<dbReference type="GO" id="GO:0016491">
    <property type="term" value="F:oxidoreductase activity"/>
    <property type="evidence" value="ECO:0007669"/>
    <property type="project" value="InterPro"/>
</dbReference>